<dbReference type="SMART" id="SM00422">
    <property type="entry name" value="HTH_MERR"/>
    <property type="match status" value="1"/>
</dbReference>
<dbReference type="PANTHER" id="PTHR30204:SF90">
    <property type="entry name" value="HTH-TYPE TRANSCRIPTIONAL ACTIVATOR MTA"/>
    <property type="match status" value="1"/>
</dbReference>
<keyword evidence="2" id="KW-0175">Coiled coil</keyword>
<dbReference type="Proteomes" id="UP000218022">
    <property type="component" value="Unassembled WGS sequence"/>
</dbReference>
<dbReference type="GO" id="GO:0003700">
    <property type="term" value="F:DNA-binding transcription factor activity"/>
    <property type="evidence" value="ECO:0007669"/>
    <property type="project" value="InterPro"/>
</dbReference>
<dbReference type="InterPro" id="IPR009061">
    <property type="entry name" value="DNA-bd_dom_put_sf"/>
</dbReference>
<dbReference type="OrthoDB" id="9802039at2"/>
<feature type="coiled-coil region" evidence="2">
    <location>
        <begin position="98"/>
        <end position="139"/>
    </location>
</feature>
<dbReference type="InterPro" id="IPR000551">
    <property type="entry name" value="MerR-type_HTH_dom"/>
</dbReference>
<dbReference type="Gene3D" id="1.10.1660.10">
    <property type="match status" value="1"/>
</dbReference>
<feature type="compositionally biased region" description="Polar residues" evidence="3">
    <location>
        <begin position="163"/>
        <end position="172"/>
    </location>
</feature>
<feature type="compositionally biased region" description="Basic residues" evidence="3">
    <location>
        <begin position="175"/>
        <end position="190"/>
    </location>
</feature>
<name>A0A2A4F275_9BURK</name>
<dbReference type="GO" id="GO:0003677">
    <property type="term" value="F:DNA binding"/>
    <property type="evidence" value="ECO:0007669"/>
    <property type="project" value="UniProtKB-KW"/>
</dbReference>
<dbReference type="PROSITE" id="PS50937">
    <property type="entry name" value="HTH_MERR_2"/>
    <property type="match status" value="1"/>
</dbReference>
<evidence type="ECO:0000313" key="6">
    <source>
        <dbReference type="Proteomes" id="UP000218022"/>
    </source>
</evidence>
<dbReference type="RefSeq" id="WP_096718763.1">
    <property type="nucleotide sequence ID" value="NZ_MTZV01000003.1"/>
</dbReference>
<evidence type="ECO:0000256" key="3">
    <source>
        <dbReference type="SAM" id="MobiDB-lite"/>
    </source>
</evidence>
<comment type="caution">
    <text evidence="5">The sequence shown here is derived from an EMBL/GenBank/DDBJ whole genome shotgun (WGS) entry which is preliminary data.</text>
</comment>
<feature type="region of interest" description="Disordered" evidence="3">
    <location>
        <begin position="158"/>
        <end position="190"/>
    </location>
</feature>
<evidence type="ECO:0000256" key="1">
    <source>
        <dbReference type="ARBA" id="ARBA00023125"/>
    </source>
</evidence>
<evidence type="ECO:0000259" key="4">
    <source>
        <dbReference type="PROSITE" id="PS50937"/>
    </source>
</evidence>
<feature type="domain" description="HTH merR-type" evidence="4">
    <location>
        <begin position="9"/>
        <end position="77"/>
    </location>
</feature>
<accession>A0A2A4F275</accession>
<evidence type="ECO:0000256" key="2">
    <source>
        <dbReference type="SAM" id="Coils"/>
    </source>
</evidence>
<keyword evidence="1" id="KW-0238">DNA-binding</keyword>
<dbReference type="PANTHER" id="PTHR30204">
    <property type="entry name" value="REDOX-CYCLING DRUG-SENSING TRANSCRIPTIONAL ACTIVATOR SOXR"/>
    <property type="match status" value="1"/>
</dbReference>
<dbReference type="Pfam" id="PF13411">
    <property type="entry name" value="MerR_1"/>
    <property type="match status" value="1"/>
</dbReference>
<reference evidence="5 6" key="1">
    <citation type="submission" date="2017-01" db="EMBL/GenBank/DDBJ databases">
        <title>Whole-Genome Shotgun Sequencing of Two beta-Proteobacterial Species in Search of the Bulgecin Biosynthetic Cluster.</title>
        <authorList>
            <person name="Horsman M.E."/>
            <person name="Marous D.R."/>
            <person name="Li R."/>
            <person name="Oliver R.A."/>
            <person name="Byun B."/>
            <person name="Emrich S.J."/>
            <person name="Boggess B."/>
            <person name="Townsend C.A."/>
            <person name="Mobashery S."/>
        </authorList>
    </citation>
    <scope>NUCLEOTIDE SEQUENCE [LARGE SCALE GENOMIC DNA]</scope>
    <source>
        <strain evidence="5 6">ATCC 31363</strain>
    </source>
</reference>
<sequence>MTKDPVSPLLTVQDAAKQLQVTPRTLKYYEERGLVTPTRSEGRYRLYDADDLERFARILRLRSLGFSLEGITEMLKRPFERHENGRARLSDESLREVRDALAQQIDALDARIGAVRRELKEAQTLKAELSRDLEYVERRVAGESVDVLLEQRRNALARKRTTTAKQTDQTQPVKAAKKAAKRTTARNRSA</sequence>
<dbReference type="EMBL" id="MTZV01000003">
    <property type="protein sequence ID" value="PCE26738.1"/>
    <property type="molecule type" value="Genomic_DNA"/>
</dbReference>
<dbReference type="SUPFAM" id="SSF46955">
    <property type="entry name" value="Putative DNA-binding domain"/>
    <property type="match status" value="1"/>
</dbReference>
<proteinExistence type="predicted"/>
<organism evidence="5 6">
    <name type="scientific">Paraburkholderia acidicola</name>
    <dbReference type="NCBI Taxonomy" id="1912599"/>
    <lineage>
        <taxon>Bacteria</taxon>
        <taxon>Pseudomonadati</taxon>
        <taxon>Pseudomonadota</taxon>
        <taxon>Betaproteobacteria</taxon>
        <taxon>Burkholderiales</taxon>
        <taxon>Burkholderiaceae</taxon>
        <taxon>Paraburkholderia</taxon>
    </lineage>
</organism>
<dbReference type="InterPro" id="IPR047057">
    <property type="entry name" value="MerR_fam"/>
</dbReference>
<evidence type="ECO:0000313" key="5">
    <source>
        <dbReference type="EMBL" id="PCE26738.1"/>
    </source>
</evidence>
<gene>
    <name evidence="5" type="ORF">BWP39_08075</name>
</gene>
<dbReference type="AlphaFoldDB" id="A0A2A4F275"/>
<protein>
    <submittedName>
        <fullName evidence="5">MerR family transcriptional regulator</fullName>
    </submittedName>
</protein>